<evidence type="ECO:0000313" key="2">
    <source>
        <dbReference type="EMBL" id="ERN51450.1"/>
    </source>
</evidence>
<dbReference type="AlphaFoldDB" id="U6SKL9"/>
<accession>U6SKL9</accession>
<dbReference type="PATRIC" id="fig|1188261.3.peg.3767"/>
<name>U6SKL9_9BACI</name>
<keyword evidence="1" id="KW-0472">Membrane</keyword>
<dbReference type="RefSeq" id="WP_022629764.1">
    <property type="nucleotide sequence ID" value="NZ_ATAE01000056.1"/>
</dbReference>
<feature type="transmembrane region" description="Helical" evidence="1">
    <location>
        <begin position="12"/>
        <end position="31"/>
    </location>
</feature>
<feature type="transmembrane region" description="Helical" evidence="1">
    <location>
        <begin position="83"/>
        <end position="103"/>
    </location>
</feature>
<evidence type="ECO:0000313" key="3">
    <source>
        <dbReference type="Proteomes" id="UP000017170"/>
    </source>
</evidence>
<proteinExistence type="predicted"/>
<gene>
    <name evidence="2" type="ORF">A33I_01880</name>
</gene>
<comment type="caution">
    <text evidence="2">The sequence shown here is derived from an EMBL/GenBank/DDBJ whole genome shotgun (WGS) entry which is preliminary data.</text>
</comment>
<organism evidence="2 3">
    <name type="scientific">Alkalihalophilus marmarensis DSM 21297</name>
    <dbReference type="NCBI Taxonomy" id="1188261"/>
    <lineage>
        <taxon>Bacteria</taxon>
        <taxon>Bacillati</taxon>
        <taxon>Bacillota</taxon>
        <taxon>Bacilli</taxon>
        <taxon>Bacillales</taxon>
        <taxon>Bacillaceae</taxon>
        <taxon>Alkalihalophilus</taxon>
    </lineage>
</organism>
<dbReference type="Proteomes" id="UP000017170">
    <property type="component" value="Unassembled WGS sequence"/>
</dbReference>
<keyword evidence="3" id="KW-1185">Reference proteome</keyword>
<protein>
    <submittedName>
        <fullName evidence="2">Uncharacterized protein</fullName>
    </submittedName>
</protein>
<sequence>MNAESVITFFENLYGLMIASQFGFGFGVLLLGKFLVEYYEWGIFEPPETRFQKSTNFFMKATVGGGPYFFNRFKKHNWFIAKLIYIITYFLAGILAIFFYYILFGVLEMIFLK</sequence>
<keyword evidence="1" id="KW-0812">Transmembrane</keyword>
<reference evidence="2 3" key="1">
    <citation type="journal article" date="2013" name="Genome Announc.">
        <title>Genome Sequence of the Extreme Obligate Alkaliphile Bacillus marmarensis Strain DSM 21297.</title>
        <authorList>
            <person name="Wernick D.G."/>
            <person name="Choi K.Y."/>
            <person name="Tat C.A."/>
            <person name="Lafontaine Rivera J.G."/>
            <person name="Liao J.C."/>
        </authorList>
    </citation>
    <scope>NUCLEOTIDE SEQUENCE [LARGE SCALE GENOMIC DNA]</scope>
    <source>
        <strain evidence="2 3">DSM 21297</strain>
    </source>
</reference>
<evidence type="ECO:0000256" key="1">
    <source>
        <dbReference type="SAM" id="Phobius"/>
    </source>
</evidence>
<dbReference type="EMBL" id="ATAE01000056">
    <property type="protein sequence ID" value="ERN51450.1"/>
    <property type="molecule type" value="Genomic_DNA"/>
</dbReference>
<keyword evidence="1" id="KW-1133">Transmembrane helix</keyword>